<feature type="coiled-coil region" evidence="1">
    <location>
        <begin position="390"/>
        <end position="424"/>
    </location>
</feature>
<evidence type="ECO:0000256" key="2">
    <source>
        <dbReference type="SAM" id="SignalP"/>
    </source>
</evidence>
<dbReference type="Pfam" id="PF01841">
    <property type="entry name" value="Transglut_core"/>
    <property type="match status" value="1"/>
</dbReference>
<name>A0A5C6VA18_9FLAO</name>
<feature type="domain" description="Transglutaminase-like" evidence="3">
    <location>
        <begin position="84"/>
        <end position="151"/>
    </location>
</feature>
<feature type="coiled-coil region" evidence="1">
    <location>
        <begin position="168"/>
        <end position="195"/>
    </location>
</feature>
<keyword evidence="5" id="KW-1185">Reference proteome</keyword>
<dbReference type="Gene3D" id="3.10.620.30">
    <property type="match status" value="1"/>
</dbReference>
<dbReference type="InterPro" id="IPR038765">
    <property type="entry name" value="Papain-like_cys_pep_sf"/>
</dbReference>
<dbReference type="Proteomes" id="UP000321168">
    <property type="component" value="Unassembled WGS sequence"/>
</dbReference>
<keyword evidence="2" id="KW-0732">Signal</keyword>
<dbReference type="InterPro" id="IPR002931">
    <property type="entry name" value="Transglutaminase-like"/>
</dbReference>
<dbReference type="OrthoDB" id="9788327at2"/>
<feature type="signal peptide" evidence="2">
    <location>
        <begin position="1"/>
        <end position="20"/>
    </location>
</feature>
<dbReference type="GO" id="GO:0005737">
    <property type="term" value="C:cytoplasm"/>
    <property type="evidence" value="ECO:0007669"/>
    <property type="project" value="TreeGrafter"/>
</dbReference>
<sequence>MKINCLAAFLLLSLSLFSSPKEHNEIPKKIRESVPELAQYLTADFKSEREKVRALYTWVINNIEYDYEKTQKGKVTFFNGPENVLKEQKAVCTGYVFLLGALLSEVDIEWEEVQGYTNSGAPYFIPSIVLDDHAWIAIKINGKWELADPTWDAGYIGSLYKEKEPDPVDKQEKYIKRIEEQNKKLKEKGRDLIKVPEVNTDTVKEYTGKIGFVKDPGYSWFLVSSDSFLTRHLPSNPMWQLRHDTLGVRDFVQGPKRVKMHCEKMYDNSFYPYEEVLHQYEQLEYLEKLIFLAEDAIAYFPNNSRTKALRYFRFLQILNDEEYRKFIKENIPERESRGMFTRMKEVMDTTMNYIEITRKNEYVREREWDSFYKQSYKLTSKRDKQYIASYESEKELHDKSEDLLEKEQERLEKEQSKIAYEKIKFKKKYPYVVQNVDTVVDKSFRTLSPNAEALATLGEEFEILEAEWLENIDAPALLEIQFRNQFNVFLLEKRKEALTQKFVEYNRFIDTLDRRLQKNFDALDRLYSEELKQEMLPIEFFKICKQITGKSKVLLEELRLKQINGEIKDIEVVEEVVNNFVYAYWRRLEALNQDGYSFIDWNENYLKEVQKDWRKLAVLTKVQPKLNKAKLKFLEEEFENSHKREIDMTEMVEEKTEDWKKEIDKIL</sequence>
<dbReference type="AlphaFoldDB" id="A0A5C6VA18"/>
<evidence type="ECO:0000259" key="3">
    <source>
        <dbReference type="SMART" id="SM00460"/>
    </source>
</evidence>
<gene>
    <name evidence="4" type="ORF">FRX97_03910</name>
</gene>
<evidence type="ECO:0000256" key="1">
    <source>
        <dbReference type="SAM" id="Coils"/>
    </source>
</evidence>
<dbReference type="SUPFAM" id="SSF54001">
    <property type="entry name" value="Cysteine proteinases"/>
    <property type="match status" value="1"/>
</dbReference>
<keyword evidence="1" id="KW-0175">Coiled coil</keyword>
<organism evidence="4 5">
    <name type="scientific">Luteibaculum oceani</name>
    <dbReference type="NCBI Taxonomy" id="1294296"/>
    <lineage>
        <taxon>Bacteria</taxon>
        <taxon>Pseudomonadati</taxon>
        <taxon>Bacteroidota</taxon>
        <taxon>Flavobacteriia</taxon>
        <taxon>Flavobacteriales</taxon>
        <taxon>Luteibaculaceae</taxon>
        <taxon>Luteibaculum</taxon>
    </lineage>
</organism>
<reference evidence="4 5" key="1">
    <citation type="submission" date="2019-08" db="EMBL/GenBank/DDBJ databases">
        <title>Genome of Luteibaculum oceani JCM 18817.</title>
        <authorList>
            <person name="Bowman J.P."/>
        </authorList>
    </citation>
    <scope>NUCLEOTIDE SEQUENCE [LARGE SCALE GENOMIC DNA]</scope>
    <source>
        <strain evidence="4 5">JCM 18817</strain>
    </source>
</reference>
<dbReference type="InterPro" id="IPR052557">
    <property type="entry name" value="CAP/Cytokinesis_protein"/>
</dbReference>
<evidence type="ECO:0000313" key="4">
    <source>
        <dbReference type="EMBL" id="TXC81670.1"/>
    </source>
</evidence>
<dbReference type="EMBL" id="VORB01000003">
    <property type="protein sequence ID" value="TXC81670.1"/>
    <property type="molecule type" value="Genomic_DNA"/>
</dbReference>
<feature type="chain" id="PRO_5022947866" description="Transglutaminase-like domain-containing protein" evidence="2">
    <location>
        <begin position="21"/>
        <end position="667"/>
    </location>
</feature>
<dbReference type="PANTHER" id="PTHR46333:SF2">
    <property type="entry name" value="CYTOKINESIS PROTEIN 3"/>
    <property type="match status" value="1"/>
</dbReference>
<dbReference type="PANTHER" id="PTHR46333">
    <property type="entry name" value="CYTOKINESIS PROTEIN 3"/>
    <property type="match status" value="1"/>
</dbReference>
<comment type="caution">
    <text evidence="4">The sequence shown here is derived from an EMBL/GenBank/DDBJ whole genome shotgun (WGS) entry which is preliminary data.</text>
</comment>
<dbReference type="RefSeq" id="WP_147013603.1">
    <property type="nucleotide sequence ID" value="NZ_VORB01000003.1"/>
</dbReference>
<accession>A0A5C6VA18</accession>
<evidence type="ECO:0000313" key="5">
    <source>
        <dbReference type="Proteomes" id="UP000321168"/>
    </source>
</evidence>
<protein>
    <recommendedName>
        <fullName evidence="3">Transglutaminase-like domain-containing protein</fullName>
    </recommendedName>
</protein>
<dbReference type="SMART" id="SM00460">
    <property type="entry name" value="TGc"/>
    <property type="match status" value="1"/>
</dbReference>
<proteinExistence type="predicted"/>